<evidence type="ECO:0000256" key="2">
    <source>
        <dbReference type="SAM" id="Phobius"/>
    </source>
</evidence>
<evidence type="ECO:0000313" key="3">
    <source>
        <dbReference type="EMBL" id="MBO1902836.1"/>
    </source>
</evidence>
<keyword evidence="4" id="KW-1185">Reference proteome</keyword>
<keyword evidence="2" id="KW-0812">Transmembrane</keyword>
<dbReference type="EMBL" id="JAGDYM010000015">
    <property type="protein sequence ID" value="MBO1902836.1"/>
    <property type="molecule type" value="Genomic_DNA"/>
</dbReference>
<gene>
    <name evidence="3" type="ORF">J4H92_12860</name>
</gene>
<dbReference type="Proteomes" id="UP000664382">
    <property type="component" value="Unassembled WGS sequence"/>
</dbReference>
<organism evidence="3 4">
    <name type="scientific">Leucobacter weissii</name>
    <dbReference type="NCBI Taxonomy" id="1983706"/>
    <lineage>
        <taxon>Bacteria</taxon>
        <taxon>Bacillati</taxon>
        <taxon>Actinomycetota</taxon>
        <taxon>Actinomycetes</taxon>
        <taxon>Micrococcales</taxon>
        <taxon>Microbacteriaceae</taxon>
        <taxon>Leucobacter</taxon>
    </lineage>
</organism>
<reference evidence="3" key="1">
    <citation type="submission" date="2021-03" db="EMBL/GenBank/DDBJ databases">
        <title>Leucobacter chromiisoli sp. nov., isolated from chromium-containing soil of chemical plant.</title>
        <authorList>
            <person name="Xu Z."/>
        </authorList>
    </citation>
    <scope>NUCLEOTIDE SEQUENCE</scope>
    <source>
        <strain evidence="3">S27</strain>
    </source>
</reference>
<accession>A0A939MLM7</accession>
<evidence type="ECO:0000313" key="4">
    <source>
        <dbReference type="Proteomes" id="UP000664382"/>
    </source>
</evidence>
<feature type="region of interest" description="Disordered" evidence="1">
    <location>
        <begin position="44"/>
        <end position="75"/>
    </location>
</feature>
<keyword evidence="2" id="KW-0472">Membrane</keyword>
<dbReference type="AlphaFoldDB" id="A0A939MLM7"/>
<comment type="caution">
    <text evidence="3">The sequence shown here is derived from an EMBL/GenBank/DDBJ whole genome shotgun (WGS) entry which is preliminary data.</text>
</comment>
<name>A0A939MLM7_9MICO</name>
<sequence length="231" mass="24068">MIALARTGLSRRPPSRRRGSARIAALLALLALFALASTAVLPVPPTHAEESSDPVPENSEGDGPEDESTPDPVVVPSGSDGLFLVSALDVAASPNLLPAGGSVAVSLTVRNLSTKKLSGTADFWITTLWGTRVSALPTAEVADLAAGETRTLTAHLDGPGQWALYTAHATFAPDTVVENGSEAQSRDAFLFFPPLFAFACLLLIAVALVVLRFALRRRAAYAPSSEEVPAS</sequence>
<feature type="transmembrane region" description="Helical" evidence="2">
    <location>
        <begin position="191"/>
        <end position="215"/>
    </location>
</feature>
<keyword evidence="2" id="KW-1133">Transmembrane helix</keyword>
<evidence type="ECO:0000256" key="1">
    <source>
        <dbReference type="SAM" id="MobiDB-lite"/>
    </source>
</evidence>
<feature type="compositionally biased region" description="Acidic residues" evidence="1">
    <location>
        <begin position="59"/>
        <end position="69"/>
    </location>
</feature>
<protein>
    <recommendedName>
        <fullName evidence="5">DUF916 domain-containing protein</fullName>
    </recommendedName>
</protein>
<proteinExistence type="predicted"/>
<evidence type="ECO:0008006" key="5">
    <source>
        <dbReference type="Google" id="ProtNLM"/>
    </source>
</evidence>
<dbReference type="RefSeq" id="WP_208098600.1">
    <property type="nucleotide sequence ID" value="NZ_JAGDYM010000015.1"/>
</dbReference>